<keyword evidence="2" id="KW-1185">Reference proteome</keyword>
<comment type="caution">
    <text evidence="1">The sequence shown here is derived from an EMBL/GenBank/DDBJ whole genome shotgun (WGS) entry which is preliminary data.</text>
</comment>
<dbReference type="SUPFAM" id="SSF52096">
    <property type="entry name" value="ClpP/crotonase"/>
    <property type="match status" value="1"/>
</dbReference>
<dbReference type="Proteomes" id="UP000550729">
    <property type="component" value="Unassembled WGS sequence"/>
</dbReference>
<dbReference type="GO" id="GO:0006635">
    <property type="term" value="P:fatty acid beta-oxidation"/>
    <property type="evidence" value="ECO:0007669"/>
    <property type="project" value="TreeGrafter"/>
</dbReference>
<dbReference type="AlphaFoldDB" id="A0A848L0Y5"/>
<evidence type="ECO:0000313" key="1">
    <source>
        <dbReference type="EMBL" id="NMO02735.1"/>
    </source>
</evidence>
<reference evidence="1 2" key="1">
    <citation type="submission" date="2020-04" db="EMBL/GenBank/DDBJ databases">
        <title>Gordonia sp. nov. TBRC 11910.</title>
        <authorList>
            <person name="Suriyachadkun C."/>
        </authorList>
    </citation>
    <scope>NUCLEOTIDE SEQUENCE [LARGE SCALE GENOMIC DNA]</scope>
    <source>
        <strain evidence="1 2">TBRC 11910</strain>
    </source>
</reference>
<protein>
    <submittedName>
        <fullName evidence="1">Enoyl-CoA hydratase/isomerase family protein</fullName>
    </submittedName>
</protein>
<gene>
    <name evidence="1" type="ORF">HH308_16095</name>
</gene>
<keyword evidence="1" id="KW-0413">Isomerase</keyword>
<organism evidence="1 2">
    <name type="scientific">Gordonia asplenii</name>
    <dbReference type="NCBI Taxonomy" id="2725283"/>
    <lineage>
        <taxon>Bacteria</taxon>
        <taxon>Bacillati</taxon>
        <taxon>Actinomycetota</taxon>
        <taxon>Actinomycetes</taxon>
        <taxon>Mycobacteriales</taxon>
        <taxon>Gordoniaceae</taxon>
        <taxon>Gordonia</taxon>
    </lineage>
</organism>
<sequence>MVNAHTSRSIRTEDLGGGVLLAYLHTDEHGLFGRDAAAEFAAFVAAIDRDPRWRAVVLTGTHPTRFISHADLAWLQQDGSAVPPLNRRVMGVVVRLARVLNTNRATRFMTAKTPMTGAIQLDEMHRTLDRMSTGQTIYVAALNGSALGLGAEIAWACDVRLMAEGDHMIGHLEVLLGFAPGAGGTQRLSALVGPHKARLLILEGAPLIGPDAVRLGVVDAQVPADELIETAVLQARRLASRPPRAIGAVKRAVAAGVTRGQRAGLRAERTEFLASLPQREAQQIMLDYLAETSRDGELPIYRAGGYAEALVRGRATGTPESVAPGAPRRG</sequence>
<dbReference type="Pfam" id="PF00378">
    <property type="entry name" value="ECH_1"/>
    <property type="match status" value="1"/>
</dbReference>
<name>A0A848L0Y5_9ACTN</name>
<proteinExistence type="predicted"/>
<dbReference type="InterPro" id="IPR001753">
    <property type="entry name" value="Enoyl-CoA_hydra/iso"/>
</dbReference>
<dbReference type="Gene3D" id="3.90.226.10">
    <property type="entry name" value="2-enoyl-CoA Hydratase, Chain A, domain 1"/>
    <property type="match status" value="1"/>
</dbReference>
<dbReference type="CDD" id="cd06558">
    <property type="entry name" value="crotonase-like"/>
    <property type="match status" value="1"/>
</dbReference>
<accession>A0A848L0Y5</accession>
<dbReference type="RefSeq" id="WP_170195244.1">
    <property type="nucleotide sequence ID" value="NZ_JABBNB010000016.1"/>
</dbReference>
<dbReference type="PANTHER" id="PTHR11941:SF54">
    <property type="entry name" value="ENOYL-COA HYDRATASE, MITOCHONDRIAL"/>
    <property type="match status" value="1"/>
</dbReference>
<dbReference type="GO" id="GO:0016853">
    <property type="term" value="F:isomerase activity"/>
    <property type="evidence" value="ECO:0007669"/>
    <property type="project" value="UniProtKB-KW"/>
</dbReference>
<dbReference type="PANTHER" id="PTHR11941">
    <property type="entry name" value="ENOYL-COA HYDRATASE-RELATED"/>
    <property type="match status" value="1"/>
</dbReference>
<evidence type="ECO:0000313" key="2">
    <source>
        <dbReference type="Proteomes" id="UP000550729"/>
    </source>
</evidence>
<dbReference type="EMBL" id="JABBNB010000016">
    <property type="protein sequence ID" value="NMO02735.1"/>
    <property type="molecule type" value="Genomic_DNA"/>
</dbReference>
<dbReference type="InterPro" id="IPR029045">
    <property type="entry name" value="ClpP/crotonase-like_dom_sf"/>
</dbReference>